<organism evidence="1 2">
    <name type="scientific">Micrococcoides hystricis</name>
    <dbReference type="NCBI Taxonomy" id="1572761"/>
    <lineage>
        <taxon>Bacteria</taxon>
        <taxon>Bacillati</taxon>
        <taxon>Actinomycetota</taxon>
        <taxon>Actinomycetes</taxon>
        <taxon>Micrococcales</taxon>
        <taxon>Micrococcaceae</taxon>
        <taxon>Micrococcoides</taxon>
    </lineage>
</organism>
<dbReference type="PANTHER" id="PTHR34352">
    <property type="entry name" value="PROTEIN YHFA"/>
    <property type="match status" value="1"/>
</dbReference>
<gene>
    <name evidence="1" type="ORF">ACFFFR_03305</name>
</gene>
<dbReference type="InterPro" id="IPR036102">
    <property type="entry name" value="OsmC/Ohrsf"/>
</dbReference>
<sequence length="148" mass="16227">MSEIEHTYGIEMTRLAENHYVATNEAGAKIEFGRGEGLLSPVEVLLAAIAGCSSIDVDVVTARRSEATKFVVKAEGDRVNEDGASRLSAVRLEFDIEFPHDEAGQKAADMIQRVVQLSHDKHCTVARTVEHQTQVDFTVVNQDQDSAE</sequence>
<dbReference type="EMBL" id="JBHLUB010000003">
    <property type="protein sequence ID" value="MFC0581420.1"/>
    <property type="molecule type" value="Genomic_DNA"/>
</dbReference>
<protein>
    <submittedName>
        <fullName evidence="1">OsmC family protein</fullName>
        <ecNumber evidence="1">1.11.1.-</ecNumber>
    </submittedName>
</protein>
<keyword evidence="2" id="KW-1185">Reference proteome</keyword>
<dbReference type="InterPro" id="IPR003718">
    <property type="entry name" value="OsmC/Ohr_fam"/>
</dbReference>
<dbReference type="GO" id="GO:0004601">
    <property type="term" value="F:peroxidase activity"/>
    <property type="evidence" value="ECO:0007669"/>
    <property type="project" value="UniProtKB-KW"/>
</dbReference>
<dbReference type="Gene3D" id="3.30.300.20">
    <property type="match status" value="1"/>
</dbReference>
<dbReference type="EC" id="1.11.1.-" evidence="1"/>
<reference evidence="1 2" key="1">
    <citation type="submission" date="2024-09" db="EMBL/GenBank/DDBJ databases">
        <authorList>
            <person name="Sun Q."/>
            <person name="Mori K."/>
        </authorList>
    </citation>
    <scope>NUCLEOTIDE SEQUENCE [LARGE SCALE GENOMIC DNA]</scope>
    <source>
        <strain evidence="1 2">NCAIM B.02604</strain>
    </source>
</reference>
<dbReference type="Proteomes" id="UP001589862">
    <property type="component" value="Unassembled WGS sequence"/>
</dbReference>
<dbReference type="RefSeq" id="WP_377458102.1">
    <property type="nucleotide sequence ID" value="NZ_JBHLUB010000003.1"/>
</dbReference>
<proteinExistence type="predicted"/>
<dbReference type="InterPro" id="IPR015946">
    <property type="entry name" value="KH_dom-like_a/b"/>
</dbReference>
<keyword evidence="1" id="KW-0560">Oxidoreductase</keyword>
<keyword evidence="1" id="KW-0575">Peroxidase</keyword>
<name>A0ABV6P8M8_9MICC</name>
<evidence type="ECO:0000313" key="2">
    <source>
        <dbReference type="Proteomes" id="UP001589862"/>
    </source>
</evidence>
<comment type="caution">
    <text evidence="1">The sequence shown here is derived from an EMBL/GenBank/DDBJ whole genome shotgun (WGS) entry which is preliminary data.</text>
</comment>
<dbReference type="PANTHER" id="PTHR34352:SF1">
    <property type="entry name" value="PROTEIN YHFA"/>
    <property type="match status" value="1"/>
</dbReference>
<accession>A0ABV6P8M8</accession>
<evidence type="ECO:0000313" key="1">
    <source>
        <dbReference type="EMBL" id="MFC0581420.1"/>
    </source>
</evidence>
<dbReference type="Pfam" id="PF02566">
    <property type="entry name" value="OsmC"/>
    <property type="match status" value="1"/>
</dbReference>
<dbReference type="SUPFAM" id="SSF82784">
    <property type="entry name" value="OsmC-like"/>
    <property type="match status" value="1"/>
</dbReference>